<comment type="caution">
    <text evidence="1">The sequence shown here is derived from an EMBL/GenBank/DDBJ whole genome shotgun (WGS) entry which is preliminary data.</text>
</comment>
<evidence type="ECO:0000313" key="2">
    <source>
        <dbReference type="Proteomes" id="UP000826195"/>
    </source>
</evidence>
<dbReference type="Proteomes" id="UP000826195">
    <property type="component" value="Unassembled WGS sequence"/>
</dbReference>
<keyword evidence="2" id="KW-1185">Reference proteome</keyword>
<reference evidence="1 2" key="1">
    <citation type="journal article" date="2021" name="J. Hered.">
        <title>A chromosome-level genome assembly of the parasitoid wasp, Cotesia glomerata (Hymenoptera: Braconidae).</title>
        <authorList>
            <person name="Pinto B.J."/>
            <person name="Weis J.J."/>
            <person name="Gamble T."/>
            <person name="Ode P.J."/>
            <person name="Paul R."/>
            <person name="Zaspel J.M."/>
        </authorList>
    </citation>
    <scope>NUCLEOTIDE SEQUENCE [LARGE SCALE GENOMIC DNA]</scope>
    <source>
        <strain evidence="1">CgM1</strain>
    </source>
</reference>
<dbReference type="AlphaFoldDB" id="A0AAV7ILB7"/>
<accession>A0AAV7ILB7</accession>
<name>A0AAV7ILB7_COTGL</name>
<protein>
    <submittedName>
        <fullName evidence="1">Uncharacterized protein</fullName>
    </submittedName>
</protein>
<gene>
    <name evidence="1" type="ORF">KQX54_001685</name>
</gene>
<dbReference type="EMBL" id="JAHXZJ010001119">
    <property type="protein sequence ID" value="KAH0553500.1"/>
    <property type="molecule type" value="Genomic_DNA"/>
</dbReference>
<organism evidence="1 2">
    <name type="scientific">Cotesia glomerata</name>
    <name type="common">Lepidopteran parasitic wasp</name>
    <name type="synonym">Apanteles glomeratus</name>
    <dbReference type="NCBI Taxonomy" id="32391"/>
    <lineage>
        <taxon>Eukaryota</taxon>
        <taxon>Metazoa</taxon>
        <taxon>Ecdysozoa</taxon>
        <taxon>Arthropoda</taxon>
        <taxon>Hexapoda</taxon>
        <taxon>Insecta</taxon>
        <taxon>Pterygota</taxon>
        <taxon>Neoptera</taxon>
        <taxon>Endopterygota</taxon>
        <taxon>Hymenoptera</taxon>
        <taxon>Apocrita</taxon>
        <taxon>Ichneumonoidea</taxon>
        <taxon>Braconidae</taxon>
        <taxon>Microgastrinae</taxon>
        <taxon>Cotesia</taxon>
    </lineage>
</organism>
<proteinExistence type="predicted"/>
<sequence>MNDYRPYSSTREIISTGTHSSHACNDVVAAIHGQASSKPNCQEASRGQVPLNSSILVRYFIRACAKTPKPATAATRAADIYQSTA</sequence>
<evidence type="ECO:0000313" key="1">
    <source>
        <dbReference type="EMBL" id="KAH0553500.1"/>
    </source>
</evidence>